<dbReference type="Gene3D" id="2.40.70.10">
    <property type="entry name" value="Acid Proteases"/>
    <property type="match status" value="1"/>
</dbReference>
<proteinExistence type="predicted"/>
<dbReference type="InterPro" id="IPR041588">
    <property type="entry name" value="Integrase_H2C2"/>
</dbReference>
<dbReference type="GO" id="GO:0015074">
    <property type="term" value="P:DNA integration"/>
    <property type="evidence" value="ECO:0007669"/>
    <property type="project" value="InterPro"/>
</dbReference>
<dbReference type="EC" id="2.7.7.49" evidence="1"/>
<evidence type="ECO:0000259" key="6">
    <source>
        <dbReference type="PROSITE" id="PS50994"/>
    </source>
</evidence>
<comment type="caution">
    <text evidence="7">The sequence shown here is derived from an EMBL/GenBank/DDBJ whole genome shotgun (WGS) entry which is preliminary data.</text>
</comment>
<dbReference type="AlphaFoldDB" id="A0A8X6S303"/>
<dbReference type="SUPFAM" id="SSF53098">
    <property type="entry name" value="Ribonuclease H-like"/>
    <property type="match status" value="1"/>
</dbReference>
<name>A0A8X6S303_TRICX</name>
<dbReference type="InterPro" id="IPR050951">
    <property type="entry name" value="Retrovirus_Pol_polyprotein"/>
</dbReference>
<keyword evidence="5" id="KW-0255">Endonuclease</keyword>
<evidence type="ECO:0000256" key="5">
    <source>
        <dbReference type="ARBA" id="ARBA00022759"/>
    </source>
</evidence>
<keyword evidence="3" id="KW-0548">Nucleotidyltransferase</keyword>
<keyword evidence="5" id="KW-0378">Hydrolase</keyword>
<dbReference type="InterPro" id="IPR036397">
    <property type="entry name" value="RNaseH_sf"/>
</dbReference>
<dbReference type="Gene3D" id="3.30.420.10">
    <property type="entry name" value="Ribonuclease H-like superfamily/Ribonuclease H"/>
    <property type="match status" value="1"/>
</dbReference>
<evidence type="ECO:0000313" key="7">
    <source>
        <dbReference type="EMBL" id="GFY03565.1"/>
    </source>
</evidence>
<dbReference type="InterPro" id="IPR021109">
    <property type="entry name" value="Peptidase_aspartic_dom_sf"/>
</dbReference>
<reference evidence="7" key="1">
    <citation type="submission" date="2020-08" db="EMBL/GenBank/DDBJ databases">
        <title>Multicomponent nature underlies the extraordinary mechanical properties of spider dragline silk.</title>
        <authorList>
            <person name="Kono N."/>
            <person name="Nakamura H."/>
            <person name="Mori M."/>
            <person name="Yoshida Y."/>
            <person name="Ohtoshi R."/>
            <person name="Malay A.D."/>
            <person name="Moran D.A.P."/>
            <person name="Tomita M."/>
            <person name="Numata K."/>
            <person name="Arakawa K."/>
        </authorList>
    </citation>
    <scope>NUCLEOTIDE SEQUENCE</scope>
</reference>
<dbReference type="GO" id="GO:0003964">
    <property type="term" value="F:RNA-directed DNA polymerase activity"/>
    <property type="evidence" value="ECO:0007669"/>
    <property type="project" value="UniProtKB-EC"/>
</dbReference>
<dbReference type="PANTHER" id="PTHR37984:SF5">
    <property type="entry name" value="PROTEIN NYNRIN-LIKE"/>
    <property type="match status" value="1"/>
</dbReference>
<feature type="domain" description="Integrase catalytic" evidence="6">
    <location>
        <begin position="358"/>
        <end position="520"/>
    </location>
</feature>
<evidence type="ECO:0000256" key="1">
    <source>
        <dbReference type="ARBA" id="ARBA00012493"/>
    </source>
</evidence>
<dbReference type="EMBL" id="BMAU01021238">
    <property type="protein sequence ID" value="GFY03565.1"/>
    <property type="molecule type" value="Genomic_DNA"/>
</dbReference>
<dbReference type="Proteomes" id="UP000887159">
    <property type="component" value="Unassembled WGS sequence"/>
</dbReference>
<evidence type="ECO:0000256" key="2">
    <source>
        <dbReference type="ARBA" id="ARBA00022679"/>
    </source>
</evidence>
<dbReference type="Gene3D" id="1.10.340.70">
    <property type="match status" value="1"/>
</dbReference>
<dbReference type="Pfam" id="PF17921">
    <property type="entry name" value="Integrase_H2C2"/>
    <property type="match status" value="1"/>
</dbReference>
<keyword evidence="2" id="KW-0808">Transferase</keyword>
<dbReference type="FunFam" id="1.10.340.70:FF:000001">
    <property type="entry name" value="Retrovirus-related Pol polyprotein from transposon gypsy-like Protein"/>
    <property type="match status" value="1"/>
</dbReference>
<dbReference type="PROSITE" id="PS50994">
    <property type="entry name" value="INTEGRASE"/>
    <property type="match status" value="1"/>
</dbReference>
<dbReference type="InterPro" id="IPR001584">
    <property type="entry name" value="Integrase_cat-core"/>
</dbReference>
<dbReference type="GO" id="GO:0004519">
    <property type="term" value="F:endonuclease activity"/>
    <property type="evidence" value="ECO:0007669"/>
    <property type="project" value="UniProtKB-KW"/>
</dbReference>
<evidence type="ECO:0000313" key="8">
    <source>
        <dbReference type="Proteomes" id="UP000887159"/>
    </source>
</evidence>
<dbReference type="InterPro" id="IPR012337">
    <property type="entry name" value="RNaseH-like_sf"/>
</dbReference>
<accession>A0A8X6S303</accession>
<protein>
    <recommendedName>
        <fullName evidence="1">RNA-directed DNA polymerase</fullName>
        <ecNumber evidence="1">2.7.7.49</ecNumber>
    </recommendedName>
</protein>
<organism evidence="7 8">
    <name type="scientific">Trichonephila clavipes</name>
    <name type="common">Golden silk orbweaver</name>
    <name type="synonym">Nephila clavipes</name>
    <dbReference type="NCBI Taxonomy" id="2585209"/>
    <lineage>
        <taxon>Eukaryota</taxon>
        <taxon>Metazoa</taxon>
        <taxon>Ecdysozoa</taxon>
        <taxon>Arthropoda</taxon>
        <taxon>Chelicerata</taxon>
        <taxon>Arachnida</taxon>
        <taxon>Araneae</taxon>
        <taxon>Araneomorphae</taxon>
        <taxon>Entelegynae</taxon>
        <taxon>Araneoidea</taxon>
        <taxon>Nephilidae</taxon>
        <taxon>Trichonephila</taxon>
    </lineage>
</organism>
<sequence length="639" mass="72188">MPARNTNTGFHPPMSCYGCGNPGFIKSKCPKCSQKKDSASVNAIRMFTCLTSPVALLDIEVYEATGTVCADTGASQSLGGELMFKFLRNRGQKFSEFHLAMCLDDGQQSTSLVQKATVPITVGGRTFQIDLIFLPHAKGNRTLLGVDFLRTSGIVMDMRNNFWYFGDKPSFRIPFSKDVPLPVDDSPVEINSSSCPTNLIPSEIPLHSNTVDEEICELKTIIIDFPTRTANELRTEQLKDLELKKIIDCFENPNKGVDFANWTGRGYVMNQGELYRYSPHSEVEEAQLVVPTHEREKILKLHHDAPTAAHYGADGTFSRVSSKYYWTGMRKFIADYVKSCSECIRYKATNQKPAGLLQTPVPAQRFESIAIDLFGSLPETTEGMKGIFIVEDYTTKWAELFPLKQATAKECSMTLLNEVFLRYGVPRRLISDNGTQFVSAVMQQLCFVLDINQSLIPVYHPQVNPVERKNRDLKPRLAMMVGNNHTIWIEKLPAIRFALNTSKCESTDHTAAYLTFARELRTLDQVNTDLRSVIHNDNFVPEFTPYIKRFEGYMSQIKENIEMSQDRQKTYADKSRRPSPNYKVNDLVWVKLHPLSKASENRSAKLMPRRDGPYIVLSQRSPTTFVVASCDKPDEPLGV</sequence>
<gene>
    <name evidence="7" type="primary">pol</name>
    <name evidence="7" type="ORF">TNCV_3212021</name>
</gene>
<evidence type="ECO:0000256" key="4">
    <source>
        <dbReference type="ARBA" id="ARBA00022722"/>
    </source>
</evidence>
<dbReference type="GO" id="GO:0003676">
    <property type="term" value="F:nucleic acid binding"/>
    <property type="evidence" value="ECO:0007669"/>
    <property type="project" value="InterPro"/>
</dbReference>
<keyword evidence="4" id="KW-0540">Nuclease</keyword>
<evidence type="ECO:0000256" key="3">
    <source>
        <dbReference type="ARBA" id="ARBA00022695"/>
    </source>
</evidence>
<keyword evidence="8" id="KW-1185">Reference proteome</keyword>
<dbReference type="PANTHER" id="PTHR37984">
    <property type="entry name" value="PROTEIN CBG26694"/>
    <property type="match status" value="1"/>
</dbReference>